<evidence type="ECO:0000313" key="5">
    <source>
        <dbReference type="EMBL" id="ABQ28366.1"/>
    </source>
</evidence>
<dbReference type="Pfam" id="PF01022">
    <property type="entry name" value="HTH_5"/>
    <property type="match status" value="1"/>
</dbReference>
<accession>A5G998</accession>
<keyword evidence="1" id="KW-0805">Transcription regulation</keyword>
<dbReference type="InterPro" id="IPR051011">
    <property type="entry name" value="Metal_resp_trans_reg"/>
</dbReference>
<evidence type="ECO:0000256" key="3">
    <source>
        <dbReference type="ARBA" id="ARBA00023163"/>
    </source>
</evidence>
<evidence type="ECO:0000256" key="1">
    <source>
        <dbReference type="ARBA" id="ARBA00023015"/>
    </source>
</evidence>
<dbReference type="PRINTS" id="PR00778">
    <property type="entry name" value="HTHARSR"/>
</dbReference>
<keyword evidence="6" id="KW-1185">Reference proteome</keyword>
<dbReference type="PANTHER" id="PTHR43132">
    <property type="entry name" value="ARSENICAL RESISTANCE OPERON REPRESSOR ARSR-RELATED"/>
    <property type="match status" value="1"/>
</dbReference>
<dbReference type="STRING" id="351605.Gura_4223"/>
<feature type="domain" description="HTH arsR-type" evidence="4">
    <location>
        <begin position="8"/>
        <end position="98"/>
    </location>
</feature>
<dbReference type="CDD" id="cd00090">
    <property type="entry name" value="HTH_ARSR"/>
    <property type="match status" value="1"/>
</dbReference>
<dbReference type="KEGG" id="gur:Gura_4223"/>
<dbReference type="HOGENOM" id="CLU_097806_6_2_7"/>
<dbReference type="EMBL" id="CP000698">
    <property type="protein sequence ID" value="ABQ28366.1"/>
    <property type="molecule type" value="Genomic_DNA"/>
</dbReference>
<evidence type="ECO:0000313" key="6">
    <source>
        <dbReference type="Proteomes" id="UP000006695"/>
    </source>
</evidence>
<dbReference type="InterPro" id="IPR001845">
    <property type="entry name" value="HTH_ArsR_DNA-bd_dom"/>
</dbReference>
<dbReference type="SMART" id="SM00418">
    <property type="entry name" value="HTH_ARSR"/>
    <property type="match status" value="1"/>
</dbReference>
<dbReference type="Proteomes" id="UP000006695">
    <property type="component" value="Chromosome"/>
</dbReference>
<evidence type="ECO:0000259" key="4">
    <source>
        <dbReference type="PROSITE" id="PS50987"/>
    </source>
</evidence>
<dbReference type="AlphaFoldDB" id="A5G998"/>
<keyword evidence="2" id="KW-0238">DNA-binding</keyword>
<reference evidence="5 6" key="1">
    <citation type="submission" date="2007-05" db="EMBL/GenBank/DDBJ databases">
        <title>Complete sequence of Geobacter uraniireducens Rf4.</title>
        <authorList>
            <consortium name="US DOE Joint Genome Institute"/>
            <person name="Copeland A."/>
            <person name="Lucas S."/>
            <person name="Lapidus A."/>
            <person name="Barry K."/>
            <person name="Detter J.C."/>
            <person name="Glavina del Rio T."/>
            <person name="Hammon N."/>
            <person name="Israni S."/>
            <person name="Dalin E."/>
            <person name="Tice H."/>
            <person name="Pitluck S."/>
            <person name="Chertkov O."/>
            <person name="Brettin T."/>
            <person name="Bruce D."/>
            <person name="Han C."/>
            <person name="Schmutz J."/>
            <person name="Larimer F."/>
            <person name="Land M."/>
            <person name="Hauser L."/>
            <person name="Kyrpides N."/>
            <person name="Mikhailova N."/>
            <person name="Shelobolina E."/>
            <person name="Aklujkar M."/>
            <person name="Lovley D."/>
            <person name="Richardson P."/>
        </authorList>
    </citation>
    <scope>NUCLEOTIDE SEQUENCE [LARGE SCALE GENOMIC DNA]</scope>
    <source>
        <strain evidence="5 6">Rf4</strain>
    </source>
</reference>
<name>A5G998_GEOUR</name>
<dbReference type="Gene3D" id="1.10.10.10">
    <property type="entry name" value="Winged helix-like DNA-binding domain superfamily/Winged helix DNA-binding domain"/>
    <property type="match status" value="1"/>
</dbReference>
<gene>
    <name evidence="5" type="ordered locus">Gura_4223</name>
</gene>
<dbReference type="SUPFAM" id="SSF46785">
    <property type="entry name" value="Winged helix' DNA-binding domain"/>
    <property type="match status" value="1"/>
</dbReference>
<keyword evidence="3" id="KW-0804">Transcription</keyword>
<dbReference type="InterPro" id="IPR036388">
    <property type="entry name" value="WH-like_DNA-bd_sf"/>
</dbReference>
<dbReference type="GO" id="GO:0003677">
    <property type="term" value="F:DNA binding"/>
    <property type="evidence" value="ECO:0007669"/>
    <property type="project" value="UniProtKB-KW"/>
</dbReference>
<sequence length="98" mass="10797">MTANGIGRPEMDLEEKALLLRTLGHPVRLKIVAGLAGKCACVKEIWECLRLPQAIVSQHLKVMKKNGILDAKRDGVRVCYSLKNEMMAELVTVLLAGK</sequence>
<evidence type="ECO:0000256" key="2">
    <source>
        <dbReference type="ARBA" id="ARBA00023125"/>
    </source>
</evidence>
<organism evidence="5 6">
    <name type="scientific">Geotalea uraniireducens (strain Rf4)</name>
    <name type="common">Geobacter uraniireducens</name>
    <dbReference type="NCBI Taxonomy" id="351605"/>
    <lineage>
        <taxon>Bacteria</taxon>
        <taxon>Pseudomonadati</taxon>
        <taxon>Thermodesulfobacteriota</taxon>
        <taxon>Desulfuromonadia</taxon>
        <taxon>Geobacterales</taxon>
        <taxon>Geobacteraceae</taxon>
        <taxon>Geotalea</taxon>
    </lineage>
</organism>
<dbReference type="InterPro" id="IPR036390">
    <property type="entry name" value="WH_DNA-bd_sf"/>
</dbReference>
<dbReference type="RefSeq" id="WP_011940997.1">
    <property type="nucleotide sequence ID" value="NC_009483.1"/>
</dbReference>
<dbReference type="PROSITE" id="PS50987">
    <property type="entry name" value="HTH_ARSR_2"/>
    <property type="match status" value="1"/>
</dbReference>
<dbReference type="NCBIfam" id="NF033788">
    <property type="entry name" value="HTH_metalloreg"/>
    <property type="match status" value="1"/>
</dbReference>
<protein>
    <submittedName>
        <fullName evidence="5">Transcriptional regulator, ArsR family</fullName>
    </submittedName>
</protein>
<dbReference type="GO" id="GO:0003700">
    <property type="term" value="F:DNA-binding transcription factor activity"/>
    <property type="evidence" value="ECO:0007669"/>
    <property type="project" value="InterPro"/>
</dbReference>
<proteinExistence type="predicted"/>
<dbReference type="PANTHER" id="PTHR43132:SF2">
    <property type="entry name" value="ARSENICAL RESISTANCE OPERON REPRESSOR ARSR-RELATED"/>
    <property type="match status" value="1"/>
</dbReference>
<dbReference type="InterPro" id="IPR011991">
    <property type="entry name" value="ArsR-like_HTH"/>
</dbReference>